<dbReference type="InterPro" id="IPR055645">
    <property type="entry name" value="DpdA"/>
</dbReference>
<organism evidence="2 3">
    <name type="scientific">Lentzea atacamensis</name>
    <dbReference type="NCBI Taxonomy" id="531938"/>
    <lineage>
        <taxon>Bacteria</taxon>
        <taxon>Bacillati</taxon>
        <taxon>Actinomycetota</taxon>
        <taxon>Actinomycetes</taxon>
        <taxon>Pseudonocardiales</taxon>
        <taxon>Pseudonocardiaceae</taxon>
        <taxon>Lentzea</taxon>
    </lineage>
</organism>
<comment type="caution">
    <text evidence="2">The sequence shown here is derived from an EMBL/GenBank/DDBJ whole genome shotgun (WGS) entry which is preliminary data.</text>
</comment>
<sequence>MPVYAPIRRAQWPRMYDLTITPWTQNDRARDPARRLMFFLGSHRPWWLTHSPVPLCVSAHTLAAYKPGSLAMPIAGVPYVIDSGAYTEIHDHGAWRWNEDTYGGMVYRFMGDIGMPMFVAPLDSPCEPDVLLRAGATVLEHQEDTLESYLYLAREFPHAPWLPVLQGWSLEDYVRHDAMYRKAGIDLAAQPLVGLGSVCRRGSIKPIGVIAEHFARRGYRLHGFGLKVTALRAYAPYFRSADSMAWSDQARKTELRLPGCRHKGICNNCPRWALTWREQVIDAIRESENYRPALV</sequence>
<protein>
    <recommendedName>
        <fullName evidence="1">DeoxyPurine in DNA protein A domain-containing protein</fullName>
    </recommendedName>
</protein>
<name>A0ABX9DVY9_9PSEU</name>
<dbReference type="RefSeq" id="WP_112231900.1">
    <property type="nucleotide sequence ID" value="NZ_QLTT01000014.1"/>
</dbReference>
<dbReference type="EMBL" id="QLTT01000014">
    <property type="protein sequence ID" value="RAS59468.1"/>
    <property type="molecule type" value="Genomic_DNA"/>
</dbReference>
<dbReference type="Proteomes" id="UP000248714">
    <property type="component" value="Unassembled WGS sequence"/>
</dbReference>
<reference evidence="2 3" key="1">
    <citation type="submission" date="2018-06" db="EMBL/GenBank/DDBJ databases">
        <title>Genomic Encyclopedia of Type Strains, Phase IV (KMG-IV): sequencing the most valuable type-strain genomes for metagenomic binning, comparative biology and taxonomic classification.</title>
        <authorList>
            <person name="Goeker M."/>
        </authorList>
    </citation>
    <scope>NUCLEOTIDE SEQUENCE [LARGE SCALE GENOMIC DNA]</scope>
    <source>
        <strain evidence="2 3">DSM 45479</strain>
    </source>
</reference>
<gene>
    <name evidence="2" type="ORF">C8D87_11480</name>
</gene>
<proteinExistence type="predicted"/>
<evidence type="ECO:0000313" key="3">
    <source>
        <dbReference type="Proteomes" id="UP000248714"/>
    </source>
</evidence>
<accession>A0ABX9DVY9</accession>
<evidence type="ECO:0000259" key="1">
    <source>
        <dbReference type="Pfam" id="PF23859"/>
    </source>
</evidence>
<feature type="domain" description="DeoxyPurine in DNA protein A" evidence="1">
    <location>
        <begin position="37"/>
        <end position="284"/>
    </location>
</feature>
<evidence type="ECO:0000313" key="2">
    <source>
        <dbReference type="EMBL" id="RAS59468.1"/>
    </source>
</evidence>
<keyword evidence="3" id="KW-1185">Reference proteome</keyword>
<dbReference type="Pfam" id="PF23859">
    <property type="entry name" value="DpdA"/>
    <property type="match status" value="1"/>
</dbReference>